<evidence type="ECO:0000313" key="2">
    <source>
        <dbReference type="Proteomes" id="UP000823123"/>
    </source>
</evidence>
<reference evidence="1 2" key="1">
    <citation type="submission" date="2020-09" db="EMBL/GenBank/DDBJ databases">
        <title>Parvimonas S3374 sp. nov.</title>
        <authorList>
            <person name="Buhl M."/>
        </authorList>
    </citation>
    <scope>NUCLEOTIDE SEQUENCE [LARGE SCALE GENOMIC DNA]</scope>
    <source>
        <strain evidence="1 2">S3374</strain>
    </source>
</reference>
<gene>
    <name evidence="1" type="ORF">IBJ83_00520</name>
</gene>
<dbReference type="RefSeq" id="WP_197415921.1">
    <property type="nucleotide sequence ID" value="NZ_JACVDA010000001.1"/>
</dbReference>
<name>A0ABS1C784_9FIRM</name>
<protein>
    <submittedName>
        <fullName evidence="1">Uncharacterized protein</fullName>
    </submittedName>
</protein>
<dbReference type="EMBL" id="JACVDA010000001">
    <property type="protein sequence ID" value="MBK1467808.1"/>
    <property type="molecule type" value="Genomic_DNA"/>
</dbReference>
<sequence>MATKSFTSELKFNRKSVDNLLKALDKDSKAKVVNVKSSNVSNTEDIRKMFVKK</sequence>
<dbReference type="Proteomes" id="UP000823123">
    <property type="component" value="Unassembled WGS sequence"/>
</dbReference>
<proteinExistence type="predicted"/>
<accession>A0ABS1C784</accession>
<keyword evidence="2" id="KW-1185">Reference proteome</keyword>
<comment type="caution">
    <text evidence="1">The sequence shown here is derived from an EMBL/GenBank/DDBJ whole genome shotgun (WGS) entry which is preliminary data.</text>
</comment>
<organism evidence="1 2">
    <name type="scientific">Parvimonas parva</name>
    <dbReference type="NCBI Taxonomy" id="2769485"/>
    <lineage>
        <taxon>Bacteria</taxon>
        <taxon>Bacillati</taxon>
        <taxon>Bacillota</taxon>
        <taxon>Tissierellia</taxon>
        <taxon>Tissierellales</taxon>
        <taxon>Peptoniphilaceae</taxon>
        <taxon>Parvimonas</taxon>
    </lineage>
</organism>
<evidence type="ECO:0000313" key="1">
    <source>
        <dbReference type="EMBL" id="MBK1467808.1"/>
    </source>
</evidence>